<gene>
    <name evidence="5" type="ORF">IM660_19470</name>
</gene>
<proteinExistence type="predicted"/>
<dbReference type="GO" id="GO:0003677">
    <property type="term" value="F:DNA binding"/>
    <property type="evidence" value="ECO:0007669"/>
    <property type="project" value="UniProtKB-KW"/>
</dbReference>
<dbReference type="SUPFAM" id="SSF46785">
    <property type="entry name" value="Winged helix' DNA-binding domain"/>
    <property type="match status" value="1"/>
</dbReference>
<dbReference type="PRINTS" id="PR00035">
    <property type="entry name" value="HTHGNTR"/>
</dbReference>
<evidence type="ECO:0000256" key="3">
    <source>
        <dbReference type="ARBA" id="ARBA00023163"/>
    </source>
</evidence>
<dbReference type="Proteomes" id="UP000593758">
    <property type="component" value="Chromosome"/>
</dbReference>
<dbReference type="PANTHER" id="PTHR44846:SF1">
    <property type="entry name" value="MANNOSYL-D-GLYCERATE TRANSPORT_METABOLISM SYSTEM REPRESSOR MNGR-RELATED"/>
    <property type="match status" value="1"/>
</dbReference>
<dbReference type="EMBL" id="CP063169">
    <property type="protein sequence ID" value="QOR70719.1"/>
    <property type="molecule type" value="Genomic_DNA"/>
</dbReference>
<dbReference type="InterPro" id="IPR000524">
    <property type="entry name" value="Tscrpt_reg_HTH_GntR"/>
</dbReference>
<keyword evidence="1" id="KW-0805">Transcription regulation</keyword>
<accession>A0A7M1ST26</accession>
<sequence length="234" mass="25518">MVTKYAAIARDLSALVDSKEPGERIPSEQELAARYRVSAMTVRRALQILIESGRIEGIPGRGTFVREPAVTKPLTSTSFSETMRASGRVPSSRLLSAAIEPATEEECWQLGLEPGDAVLRIRRVRYGDDVPLCLEHARLAAARFPGLLGHDLDASLYAILRTKYATVISRARFEVAATHASPGSAQHLGIDTTTPCLRTRTWGRASDGAIVEHTTSLYRGDMYRLTLEDAPGGK</sequence>
<dbReference type="Pfam" id="PF07702">
    <property type="entry name" value="UTRA"/>
    <property type="match status" value="1"/>
</dbReference>
<name>A0A7M1ST26_9MICO</name>
<evidence type="ECO:0000313" key="5">
    <source>
        <dbReference type="EMBL" id="QOR70719.1"/>
    </source>
</evidence>
<protein>
    <submittedName>
        <fullName evidence="5">GntR family transcriptional regulator</fullName>
    </submittedName>
</protein>
<reference evidence="5 6" key="1">
    <citation type="submission" date="2020-10" db="EMBL/GenBank/DDBJ databases">
        <title>Haloactinobacterium sp. RN3S43, a bacterium isolated from saline soil.</title>
        <authorList>
            <person name="Sun J.-Q."/>
        </authorList>
    </citation>
    <scope>NUCLEOTIDE SEQUENCE [LARGE SCALE GENOMIC DNA]</scope>
    <source>
        <strain evidence="5 6">RN3S43</strain>
    </source>
</reference>
<dbReference type="PANTHER" id="PTHR44846">
    <property type="entry name" value="MANNOSYL-D-GLYCERATE TRANSPORT/METABOLISM SYSTEM REPRESSOR MNGR-RELATED"/>
    <property type="match status" value="1"/>
</dbReference>
<dbReference type="InterPro" id="IPR011663">
    <property type="entry name" value="UTRA"/>
</dbReference>
<evidence type="ECO:0000256" key="1">
    <source>
        <dbReference type="ARBA" id="ARBA00023015"/>
    </source>
</evidence>
<evidence type="ECO:0000256" key="2">
    <source>
        <dbReference type="ARBA" id="ARBA00023125"/>
    </source>
</evidence>
<feature type="domain" description="HTH gntR-type" evidence="4">
    <location>
        <begin position="2"/>
        <end position="68"/>
    </location>
</feature>
<dbReference type="RefSeq" id="WP_193497394.1">
    <property type="nucleotide sequence ID" value="NZ_CP063169.1"/>
</dbReference>
<dbReference type="InterPro" id="IPR028978">
    <property type="entry name" value="Chorismate_lyase_/UTRA_dom_sf"/>
</dbReference>
<dbReference type="SUPFAM" id="SSF64288">
    <property type="entry name" value="Chorismate lyase-like"/>
    <property type="match status" value="1"/>
</dbReference>
<dbReference type="SMART" id="SM00866">
    <property type="entry name" value="UTRA"/>
    <property type="match status" value="1"/>
</dbReference>
<keyword evidence="3" id="KW-0804">Transcription</keyword>
<keyword evidence="2" id="KW-0238">DNA-binding</keyword>
<evidence type="ECO:0000259" key="4">
    <source>
        <dbReference type="PROSITE" id="PS50949"/>
    </source>
</evidence>
<dbReference type="SMART" id="SM00345">
    <property type="entry name" value="HTH_GNTR"/>
    <property type="match status" value="1"/>
</dbReference>
<dbReference type="Gene3D" id="3.40.1410.10">
    <property type="entry name" value="Chorismate lyase-like"/>
    <property type="match status" value="1"/>
</dbReference>
<keyword evidence="6" id="KW-1185">Reference proteome</keyword>
<dbReference type="InterPro" id="IPR036390">
    <property type="entry name" value="WH_DNA-bd_sf"/>
</dbReference>
<dbReference type="AlphaFoldDB" id="A0A7M1ST26"/>
<dbReference type="Gene3D" id="1.10.10.10">
    <property type="entry name" value="Winged helix-like DNA-binding domain superfamily/Winged helix DNA-binding domain"/>
    <property type="match status" value="1"/>
</dbReference>
<dbReference type="GO" id="GO:0003700">
    <property type="term" value="F:DNA-binding transcription factor activity"/>
    <property type="evidence" value="ECO:0007669"/>
    <property type="project" value="InterPro"/>
</dbReference>
<dbReference type="GO" id="GO:0045892">
    <property type="term" value="P:negative regulation of DNA-templated transcription"/>
    <property type="evidence" value="ECO:0007669"/>
    <property type="project" value="TreeGrafter"/>
</dbReference>
<dbReference type="CDD" id="cd07377">
    <property type="entry name" value="WHTH_GntR"/>
    <property type="match status" value="1"/>
</dbReference>
<dbReference type="KEGG" id="halt:IM660_19470"/>
<dbReference type="InterPro" id="IPR036388">
    <property type="entry name" value="WH-like_DNA-bd_sf"/>
</dbReference>
<dbReference type="InterPro" id="IPR050679">
    <property type="entry name" value="Bact_HTH_transcr_reg"/>
</dbReference>
<dbReference type="PROSITE" id="PS50949">
    <property type="entry name" value="HTH_GNTR"/>
    <property type="match status" value="1"/>
</dbReference>
<evidence type="ECO:0000313" key="6">
    <source>
        <dbReference type="Proteomes" id="UP000593758"/>
    </source>
</evidence>
<dbReference type="Pfam" id="PF00392">
    <property type="entry name" value="GntR"/>
    <property type="match status" value="1"/>
</dbReference>
<organism evidence="5 6">
    <name type="scientific">Ruania alkalisoli</name>
    <dbReference type="NCBI Taxonomy" id="2779775"/>
    <lineage>
        <taxon>Bacteria</taxon>
        <taxon>Bacillati</taxon>
        <taxon>Actinomycetota</taxon>
        <taxon>Actinomycetes</taxon>
        <taxon>Micrococcales</taxon>
        <taxon>Ruaniaceae</taxon>
        <taxon>Ruania</taxon>
    </lineage>
</organism>